<evidence type="ECO:0000256" key="3">
    <source>
        <dbReference type="ARBA" id="ARBA00022475"/>
    </source>
</evidence>
<dbReference type="InterPro" id="IPR001851">
    <property type="entry name" value="ABC_transp_permease"/>
</dbReference>
<dbReference type="Pfam" id="PF02653">
    <property type="entry name" value="BPD_transp_2"/>
    <property type="match status" value="1"/>
</dbReference>
<feature type="transmembrane region" description="Helical" evidence="9">
    <location>
        <begin position="62"/>
        <end position="87"/>
    </location>
</feature>
<feature type="transmembrane region" description="Helical" evidence="9">
    <location>
        <begin position="230"/>
        <end position="253"/>
    </location>
</feature>
<feature type="transmembrane region" description="Helical" evidence="9">
    <location>
        <begin position="99"/>
        <end position="119"/>
    </location>
</feature>
<name>A0A932GQD0_UNCTE</name>
<feature type="transmembrane region" description="Helical" evidence="9">
    <location>
        <begin position="199"/>
        <end position="218"/>
    </location>
</feature>
<keyword evidence="4 9" id="KW-0812">Transmembrane</keyword>
<dbReference type="Proteomes" id="UP000741360">
    <property type="component" value="Unassembled WGS sequence"/>
</dbReference>
<keyword evidence="2" id="KW-0813">Transport</keyword>
<evidence type="ECO:0000313" key="10">
    <source>
        <dbReference type="EMBL" id="MBI3015426.1"/>
    </source>
</evidence>
<evidence type="ECO:0000313" key="11">
    <source>
        <dbReference type="Proteomes" id="UP000741360"/>
    </source>
</evidence>
<evidence type="ECO:0000256" key="7">
    <source>
        <dbReference type="ARBA" id="ARBA00023136"/>
    </source>
</evidence>
<evidence type="ECO:0000256" key="2">
    <source>
        <dbReference type="ARBA" id="ARBA00022448"/>
    </source>
</evidence>
<dbReference type="InterPro" id="IPR052157">
    <property type="entry name" value="BCAA_transport_permease"/>
</dbReference>
<dbReference type="CDD" id="cd06582">
    <property type="entry name" value="TM_PBP1_LivH_like"/>
    <property type="match status" value="1"/>
</dbReference>
<feature type="transmembrane region" description="Helical" evidence="9">
    <location>
        <begin position="12"/>
        <end position="42"/>
    </location>
</feature>
<evidence type="ECO:0000256" key="5">
    <source>
        <dbReference type="ARBA" id="ARBA00022970"/>
    </source>
</evidence>
<sequence>MTLLGSQILQYVLSGIVVGGIYALIAIGFVVIFNVTGIINFAQGEFVMFGGMLAVSLNQAGFPLGGALLAATLLTALLGALVERAAIKPAKTASISTQIIITIGASIALRGIALMIWGTDPYPLPSFSDGPPLVVAEAAVVQQGLWVIGVTLLLLVGLHAFFHRTLLGKALRACAYNSVGALLNGISVSRMSLLSFSLSAGLSAVAGIVISPITYATYDMGSMLGLKGFVAAMVGGLTSIQGAVVGGLLVGILESLGAGVVSSGYKDAVAFLVLLALFFLKPEGILGGKAKA</sequence>
<keyword evidence="6 9" id="KW-1133">Transmembrane helix</keyword>
<evidence type="ECO:0000256" key="9">
    <source>
        <dbReference type="SAM" id="Phobius"/>
    </source>
</evidence>
<gene>
    <name evidence="10" type="ORF">HYY65_10280</name>
</gene>
<evidence type="ECO:0000256" key="4">
    <source>
        <dbReference type="ARBA" id="ARBA00022692"/>
    </source>
</evidence>
<keyword evidence="7 9" id="KW-0472">Membrane</keyword>
<comment type="caution">
    <text evidence="10">The sequence shown here is derived from an EMBL/GenBank/DDBJ whole genome shotgun (WGS) entry which is preliminary data.</text>
</comment>
<feature type="transmembrane region" description="Helical" evidence="9">
    <location>
        <begin position="259"/>
        <end position="280"/>
    </location>
</feature>
<evidence type="ECO:0000256" key="1">
    <source>
        <dbReference type="ARBA" id="ARBA00004651"/>
    </source>
</evidence>
<dbReference type="GO" id="GO:0022857">
    <property type="term" value="F:transmembrane transporter activity"/>
    <property type="evidence" value="ECO:0007669"/>
    <property type="project" value="InterPro"/>
</dbReference>
<comment type="subcellular location">
    <subcellularLocation>
        <location evidence="1">Cell membrane</location>
        <topology evidence="1">Multi-pass membrane protein</topology>
    </subcellularLocation>
</comment>
<dbReference type="PANTHER" id="PTHR11795:SF450">
    <property type="entry name" value="ABC TRANSPORTER PERMEASE PROTEIN"/>
    <property type="match status" value="1"/>
</dbReference>
<comment type="similarity">
    <text evidence="8">Belongs to the binding-protein-dependent transport system permease family. LivHM subfamily.</text>
</comment>
<organism evidence="10 11">
    <name type="scientific">Tectimicrobiota bacterium</name>
    <dbReference type="NCBI Taxonomy" id="2528274"/>
    <lineage>
        <taxon>Bacteria</taxon>
        <taxon>Pseudomonadati</taxon>
        <taxon>Nitrospinota/Tectimicrobiota group</taxon>
        <taxon>Candidatus Tectimicrobiota</taxon>
    </lineage>
</organism>
<protein>
    <submittedName>
        <fullName evidence="10">Branched-chain amino acid ABC transporter permease</fullName>
    </submittedName>
</protein>
<keyword evidence="3" id="KW-1003">Cell membrane</keyword>
<accession>A0A932GQD0</accession>
<dbReference type="EMBL" id="JACPSX010000198">
    <property type="protein sequence ID" value="MBI3015426.1"/>
    <property type="molecule type" value="Genomic_DNA"/>
</dbReference>
<evidence type="ECO:0000256" key="6">
    <source>
        <dbReference type="ARBA" id="ARBA00022989"/>
    </source>
</evidence>
<dbReference type="GO" id="GO:0006865">
    <property type="term" value="P:amino acid transport"/>
    <property type="evidence" value="ECO:0007669"/>
    <property type="project" value="UniProtKB-KW"/>
</dbReference>
<proteinExistence type="inferred from homology"/>
<feature type="transmembrane region" description="Helical" evidence="9">
    <location>
        <begin position="139"/>
        <end position="162"/>
    </location>
</feature>
<dbReference type="GO" id="GO:0005886">
    <property type="term" value="C:plasma membrane"/>
    <property type="evidence" value="ECO:0007669"/>
    <property type="project" value="UniProtKB-SubCell"/>
</dbReference>
<keyword evidence="5" id="KW-0029">Amino-acid transport</keyword>
<evidence type="ECO:0000256" key="8">
    <source>
        <dbReference type="ARBA" id="ARBA00037998"/>
    </source>
</evidence>
<dbReference type="AlphaFoldDB" id="A0A932GQD0"/>
<dbReference type="PANTHER" id="PTHR11795">
    <property type="entry name" value="BRANCHED-CHAIN AMINO ACID TRANSPORT SYSTEM PERMEASE PROTEIN LIVH"/>
    <property type="match status" value="1"/>
</dbReference>
<reference evidence="10" key="1">
    <citation type="submission" date="2020-07" db="EMBL/GenBank/DDBJ databases">
        <title>Huge and variable diversity of episymbiotic CPR bacteria and DPANN archaea in groundwater ecosystems.</title>
        <authorList>
            <person name="He C.Y."/>
            <person name="Keren R."/>
            <person name="Whittaker M."/>
            <person name="Farag I.F."/>
            <person name="Doudna J."/>
            <person name="Cate J.H.D."/>
            <person name="Banfield J.F."/>
        </authorList>
    </citation>
    <scope>NUCLEOTIDE SEQUENCE</scope>
    <source>
        <strain evidence="10">NC_groundwater_717_Ag_S-0.2um_59_8</strain>
    </source>
</reference>